<dbReference type="Pfam" id="PF02534">
    <property type="entry name" value="T4SS-DNA_transf"/>
    <property type="match status" value="1"/>
</dbReference>
<proteinExistence type="predicted"/>
<feature type="transmembrane region" description="Helical" evidence="1">
    <location>
        <begin position="51"/>
        <end position="68"/>
    </location>
</feature>
<keyword evidence="1" id="KW-0812">Transmembrane</keyword>
<organism evidence="2 3">
    <name type="scientific">Candidatus Gallacutalibacter pullicola</name>
    <dbReference type="NCBI Taxonomy" id="2840830"/>
    <lineage>
        <taxon>Bacteria</taxon>
        <taxon>Bacillati</taxon>
        <taxon>Bacillota</taxon>
        <taxon>Clostridia</taxon>
        <taxon>Eubacteriales</taxon>
        <taxon>Candidatus Gallacutalibacter</taxon>
    </lineage>
</organism>
<keyword evidence="1" id="KW-1133">Transmembrane helix</keyword>
<evidence type="ECO:0000313" key="2">
    <source>
        <dbReference type="EMBL" id="HIR57625.1"/>
    </source>
</evidence>
<sequence length="165" mass="18188">MWLLPLPVIWWTALLTAGSWIPGKALFEQLSELAAAMNHPFSLCWTGNSVRFLLLFSLIYAAAAVAAVSSRKNFRRGEEYGSAQWGDVFRIVKRYQDQKHPTQNLILTQHFQMGLDGHKHKRNTNVLVIGGSGAGKSRSYAIPNALNCGDCSLVICDPKAGATRS</sequence>
<gene>
    <name evidence="2" type="ORF">IAA54_08140</name>
</gene>
<dbReference type="CDD" id="cd01127">
    <property type="entry name" value="TrwB_TraG_TraD_VirD4"/>
    <property type="match status" value="1"/>
</dbReference>
<name>A0A9D1J1W2_9FIRM</name>
<dbReference type="GO" id="GO:0016020">
    <property type="term" value="C:membrane"/>
    <property type="evidence" value="ECO:0007669"/>
    <property type="project" value="InterPro"/>
</dbReference>
<dbReference type="InterPro" id="IPR003688">
    <property type="entry name" value="TraG/VirD4"/>
</dbReference>
<dbReference type="EMBL" id="DVHF01000090">
    <property type="protein sequence ID" value="HIR57625.1"/>
    <property type="molecule type" value="Genomic_DNA"/>
</dbReference>
<protein>
    <submittedName>
        <fullName evidence="2">Type IV secretory system conjugative DNA transfer family protein</fullName>
    </submittedName>
</protein>
<dbReference type="AlphaFoldDB" id="A0A9D1J1W2"/>
<comment type="caution">
    <text evidence="2">The sequence shown here is derived from an EMBL/GenBank/DDBJ whole genome shotgun (WGS) entry which is preliminary data.</text>
</comment>
<reference evidence="2" key="1">
    <citation type="submission" date="2020-10" db="EMBL/GenBank/DDBJ databases">
        <authorList>
            <person name="Gilroy R."/>
        </authorList>
    </citation>
    <scope>NUCLEOTIDE SEQUENCE</scope>
    <source>
        <strain evidence="2">ChiSjej1B19-7085</strain>
    </source>
</reference>
<reference evidence="2" key="2">
    <citation type="journal article" date="2021" name="PeerJ">
        <title>Extensive microbial diversity within the chicken gut microbiome revealed by metagenomics and culture.</title>
        <authorList>
            <person name="Gilroy R."/>
            <person name="Ravi A."/>
            <person name="Getino M."/>
            <person name="Pursley I."/>
            <person name="Horton D.L."/>
            <person name="Alikhan N.F."/>
            <person name="Baker D."/>
            <person name="Gharbi K."/>
            <person name="Hall N."/>
            <person name="Watson M."/>
            <person name="Adriaenssens E.M."/>
            <person name="Foster-Nyarko E."/>
            <person name="Jarju S."/>
            <person name="Secka A."/>
            <person name="Antonio M."/>
            <person name="Oren A."/>
            <person name="Chaudhuri R.R."/>
            <person name="La Ragione R."/>
            <person name="Hildebrand F."/>
            <person name="Pallen M.J."/>
        </authorList>
    </citation>
    <scope>NUCLEOTIDE SEQUENCE</scope>
    <source>
        <strain evidence="2">ChiSjej1B19-7085</strain>
    </source>
</reference>
<dbReference type="Proteomes" id="UP000886785">
    <property type="component" value="Unassembled WGS sequence"/>
</dbReference>
<accession>A0A9D1J1W2</accession>
<keyword evidence="1" id="KW-0472">Membrane</keyword>
<evidence type="ECO:0000256" key="1">
    <source>
        <dbReference type="SAM" id="Phobius"/>
    </source>
</evidence>
<evidence type="ECO:0000313" key="3">
    <source>
        <dbReference type="Proteomes" id="UP000886785"/>
    </source>
</evidence>